<dbReference type="InterPro" id="IPR015797">
    <property type="entry name" value="NUDIX_hydrolase-like_dom_sf"/>
</dbReference>
<dbReference type="CDD" id="cd04667">
    <property type="entry name" value="NUDIX_Hydrolase"/>
    <property type="match status" value="1"/>
</dbReference>
<dbReference type="Gene3D" id="3.90.79.10">
    <property type="entry name" value="Nucleoside Triphosphate Pyrophosphohydrolase"/>
    <property type="match status" value="1"/>
</dbReference>
<evidence type="ECO:0000256" key="2">
    <source>
        <dbReference type="ARBA" id="ARBA00022801"/>
    </source>
</evidence>
<proteinExistence type="predicted"/>
<gene>
    <name evidence="4" type="ordered locus">Tola_1845</name>
</gene>
<reference evidence="4 5" key="2">
    <citation type="journal article" date="2011" name="Stand. Genomic Sci.">
        <title>Complete genome sequence of Tolumonas auensis type strain (TA 4).</title>
        <authorList>
            <person name="Chertkov O."/>
            <person name="Copeland A."/>
            <person name="Lucas S."/>
            <person name="Lapidus A."/>
            <person name="Berry K.W."/>
            <person name="Detter J.C."/>
            <person name="Del Rio T.G."/>
            <person name="Hammon N."/>
            <person name="Dalin E."/>
            <person name="Tice H."/>
            <person name="Pitluck S."/>
            <person name="Richardson P."/>
            <person name="Bruce D."/>
            <person name="Goodwin L."/>
            <person name="Han C."/>
            <person name="Tapia R."/>
            <person name="Saunders E."/>
            <person name="Schmutz J."/>
            <person name="Brettin T."/>
            <person name="Larimer F."/>
            <person name="Land M."/>
            <person name="Hauser L."/>
            <person name="Spring S."/>
            <person name="Rohde M."/>
            <person name="Kyrpides N.C."/>
            <person name="Ivanova N."/>
            <person name="Goker M."/>
            <person name="Beller H.R."/>
            <person name="Klenk H.P."/>
            <person name="Woyke T."/>
        </authorList>
    </citation>
    <scope>NUCLEOTIDE SEQUENCE [LARGE SCALE GENOMIC DNA]</scope>
    <source>
        <strain evidence="5">DSM 9187 / TA4</strain>
    </source>
</reference>
<feature type="domain" description="Nudix hydrolase" evidence="3">
    <location>
        <begin position="8"/>
        <end position="85"/>
    </location>
</feature>
<dbReference type="InterPro" id="IPR000086">
    <property type="entry name" value="NUDIX_hydrolase_dom"/>
</dbReference>
<dbReference type="EMBL" id="CP001616">
    <property type="protein sequence ID" value="ACQ93453.1"/>
    <property type="molecule type" value="Genomic_DNA"/>
</dbReference>
<evidence type="ECO:0000256" key="1">
    <source>
        <dbReference type="ARBA" id="ARBA00001946"/>
    </source>
</evidence>
<dbReference type="STRING" id="595494.Tola_1845"/>
<comment type="cofactor">
    <cofactor evidence="1">
        <name>Mg(2+)</name>
        <dbReference type="ChEBI" id="CHEBI:18420"/>
    </cofactor>
</comment>
<dbReference type="GO" id="GO:0016787">
    <property type="term" value="F:hydrolase activity"/>
    <property type="evidence" value="ECO:0007669"/>
    <property type="project" value="UniProtKB-KW"/>
</dbReference>
<organism evidence="4 5">
    <name type="scientific">Tolumonas auensis (strain DSM 9187 / NBRC 110442 / TA 4)</name>
    <dbReference type="NCBI Taxonomy" id="595494"/>
    <lineage>
        <taxon>Bacteria</taxon>
        <taxon>Pseudomonadati</taxon>
        <taxon>Pseudomonadota</taxon>
        <taxon>Gammaproteobacteria</taxon>
        <taxon>Aeromonadales</taxon>
        <taxon>Aeromonadaceae</taxon>
        <taxon>Tolumonas</taxon>
    </lineage>
</organism>
<evidence type="ECO:0000313" key="5">
    <source>
        <dbReference type="Proteomes" id="UP000009073"/>
    </source>
</evidence>
<dbReference type="KEGG" id="tau:Tola_1845"/>
<dbReference type="SUPFAM" id="SSF55811">
    <property type="entry name" value="Nudix"/>
    <property type="match status" value="1"/>
</dbReference>
<accession>C4LFT6</accession>
<dbReference type="Proteomes" id="UP000009073">
    <property type="component" value="Chromosome"/>
</dbReference>
<dbReference type="InterPro" id="IPR020084">
    <property type="entry name" value="NUDIX_hydrolase_CS"/>
</dbReference>
<dbReference type="PROSITE" id="PS00893">
    <property type="entry name" value="NUDIX_BOX"/>
    <property type="match status" value="1"/>
</dbReference>
<dbReference type="eggNOG" id="COG1051">
    <property type="taxonomic scope" value="Bacteria"/>
</dbReference>
<reference evidence="5" key="1">
    <citation type="submission" date="2009-05" db="EMBL/GenBank/DDBJ databases">
        <title>Complete sequence of Tolumonas auensis DSM 9187.</title>
        <authorList>
            <consortium name="US DOE Joint Genome Institute"/>
            <person name="Lucas S."/>
            <person name="Copeland A."/>
            <person name="Lapidus A."/>
            <person name="Glavina del Rio T."/>
            <person name="Tice H."/>
            <person name="Bruce D."/>
            <person name="Goodwin L."/>
            <person name="Pitluck S."/>
            <person name="Chertkov O."/>
            <person name="Brettin T."/>
            <person name="Detter J.C."/>
            <person name="Han C."/>
            <person name="Larimer F."/>
            <person name="Land M."/>
            <person name="Hauser L."/>
            <person name="Kyrpides N."/>
            <person name="Mikhailova N."/>
            <person name="Spring S."/>
            <person name="Beller H."/>
        </authorList>
    </citation>
    <scope>NUCLEOTIDE SEQUENCE [LARGE SCALE GENOMIC DNA]</scope>
    <source>
        <strain evidence="5">DSM 9187 / TA4</strain>
    </source>
</reference>
<name>C4LFT6_TOLAT</name>
<dbReference type="HOGENOM" id="CLU_037162_25_2_6"/>
<dbReference type="RefSeq" id="WP_015878924.1">
    <property type="nucleotide sequence ID" value="NC_012691.1"/>
</dbReference>
<dbReference type="Pfam" id="PF00293">
    <property type="entry name" value="NUDIX"/>
    <property type="match status" value="1"/>
</dbReference>
<dbReference type="AlphaFoldDB" id="C4LFT6"/>
<keyword evidence="2 4" id="KW-0378">Hydrolase</keyword>
<sequence>MSMHFKPRRATCIVECEHGILLTETSHDLLLLPGGQANRGESRLEAAIRELKEETNLQAHAAIFLFDHESRSNRHKVFYLIASGTPIPMDDAKALYYYDTLPANKAAKLSPATREIIEHFKAVKAEHQHHLDALKAICLKDKLPL</sequence>
<evidence type="ECO:0000259" key="3">
    <source>
        <dbReference type="Pfam" id="PF00293"/>
    </source>
</evidence>
<keyword evidence="5" id="KW-1185">Reference proteome</keyword>
<evidence type="ECO:0000313" key="4">
    <source>
        <dbReference type="EMBL" id="ACQ93453.1"/>
    </source>
</evidence>
<protein>
    <submittedName>
        <fullName evidence="4">NUDIX hydrolase</fullName>
    </submittedName>
</protein>